<accession>A0ABU8XIR7</accession>
<evidence type="ECO:0000313" key="2">
    <source>
        <dbReference type="Proteomes" id="UP001367030"/>
    </source>
</evidence>
<evidence type="ECO:0000313" key="1">
    <source>
        <dbReference type="EMBL" id="MEJ8859770.1"/>
    </source>
</evidence>
<dbReference type="SUPFAM" id="SSF110849">
    <property type="entry name" value="ParB/Sulfiredoxin"/>
    <property type="match status" value="1"/>
</dbReference>
<gene>
    <name evidence="1" type="ORF">WKW79_34810</name>
</gene>
<name>A0ABU8XIR7_9BURK</name>
<proteinExistence type="predicted"/>
<comment type="caution">
    <text evidence="1">The sequence shown here is derived from an EMBL/GenBank/DDBJ whole genome shotgun (WGS) entry which is preliminary data.</text>
</comment>
<keyword evidence="2" id="KW-1185">Reference proteome</keyword>
<dbReference type="RefSeq" id="WP_340339805.1">
    <property type="nucleotide sequence ID" value="NZ_JBBKZS010000037.1"/>
</dbReference>
<dbReference type="Proteomes" id="UP001367030">
    <property type="component" value="Unassembled WGS sequence"/>
</dbReference>
<dbReference type="InterPro" id="IPR036086">
    <property type="entry name" value="ParB/Sulfiredoxin_sf"/>
</dbReference>
<protein>
    <submittedName>
        <fullName evidence="1">Uncharacterized protein</fullName>
    </submittedName>
</protein>
<organism evidence="1 2">
    <name type="scientific">Variovorax robiniae</name>
    <dbReference type="NCBI Taxonomy" id="1836199"/>
    <lineage>
        <taxon>Bacteria</taxon>
        <taxon>Pseudomonadati</taxon>
        <taxon>Pseudomonadota</taxon>
        <taxon>Betaproteobacteria</taxon>
        <taxon>Burkholderiales</taxon>
        <taxon>Comamonadaceae</taxon>
        <taxon>Variovorax</taxon>
    </lineage>
</organism>
<sequence>MYRIGAGLVEVKLEDLRPTQMTVGFREGRKARFVGKAQACQAPGGDAQ</sequence>
<reference evidence="1 2" key="1">
    <citation type="submission" date="2024-03" db="EMBL/GenBank/DDBJ databases">
        <title>Novel species of the genus Variovorax.</title>
        <authorList>
            <person name="Liu Q."/>
            <person name="Xin Y.-H."/>
        </authorList>
    </citation>
    <scope>NUCLEOTIDE SEQUENCE [LARGE SCALE GENOMIC DNA]</scope>
    <source>
        <strain evidence="1 2">KACC 18901</strain>
    </source>
</reference>
<dbReference type="EMBL" id="JBBKZS010000037">
    <property type="protein sequence ID" value="MEJ8859770.1"/>
    <property type="molecule type" value="Genomic_DNA"/>
</dbReference>